<protein>
    <submittedName>
        <fullName evidence="1">Uncharacterized protein</fullName>
    </submittedName>
</protein>
<accession>A0A6A4LE26</accession>
<proteinExistence type="predicted"/>
<name>A0A6A4LE26_9ERIC</name>
<organism evidence="1 2">
    <name type="scientific">Rhododendron williamsianum</name>
    <dbReference type="NCBI Taxonomy" id="262921"/>
    <lineage>
        <taxon>Eukaryota</taxon>
        <taxon>Viridiplantae</taxon>
        <taxon>Streptophyta</taxon>
        <taxon>Embryophyta</taxon>
        <taxon>Tracheophyta</taxon>
        <taxon>Spermatophyta</taxon>
        <taxon>Magnoliopsida</taxon>
        <taxon>eudicotyledons</taxon>
        <taxon>Gunneridae</taxon>
        <taxon>Pentapetalae</taxon>
        <taxon>asterids</taxon>
        <taxon>Ericales</taxon>
        <taxon>Ericaceae</taxon>
        <taxon>Ericoideae</taxon>
        <taxon>Rhodoreae</taxon>
        <taxon>Rhododendron</taxon>
    </lineage>
</organism>
<feature type="non-terminal residue" evidence="1">
    <location>
        <position position="1"/>
    </location>
</feature>
<comment type="caution">
    <text evidence="1">The sequence shown here is derived from an EMBL/GenBank/DDBJ whole genome shotgun (WGS) entry which is preliminary data.</text>
</comment>
<sequence>MTASNDQGECFAQCTQSPSLRIDHFDIAIQHSKYLLEFPTHNVATISSQLMFFVRQDQGECFVQCTQSPSLQFKKGALLQFHQPSSVALMSIALFLSCKRERVTASVGADCAGVAMKDGEEGGSEDVWTEEVIVVAEEELVS</sequence>
<dbReference type="EMBL" id="QEFC01001482">
    <property type="protein sequence ID" value="KAE9457553.1"/>
    <property type="molecule type" value="Genomic_DNA"/>
</dbReference>
<dbReference type="OrthoDB" id="10347949at2759"/>
<reference evidence="1 2" key="1">
    <citation type="journal article" date="2019" name="Genome Biol. Evol.">
        <title>The Rhododendron genome and chromosomal organization provide insight into shared whole-genome duplications across the heath family (Ericaceae).</title>
        <authorList>
            <person name="Soza V.L."/>
            <person name="Lindsley D."/>
            <person name="Waalkes A."/>
            <person name="Ramage E."/>
            <person name="Patwardhan R.P."/>
            <person name="Burton J.N."/>
            <person name="Adey A."/>
            <person name="Kumar A."/>
            <person name="Qiu R."/>
            <person name="Shendure J."/>
            <person name="Hall B."/>
        </authorList>
    </citation>
    <scope>NUCLEOTIDE SEQUENCE [LARGE SCALE GENOMIC DNA]</scope>
    <source>
        <strain evidence="1">RSF 1966-606</strain>
    </source>
</reference>
<evidence type="ECO:0000313" key="2">
    <source>
        <dbReference type="Proteomes" id="UP000428333"/>
    </source>
</evidence>
<keyword evidence="2" id="KW-1185">Reference proteome</keyword>
<dbReference type="Proteomes" id="UP000428333">
    <property type="component" value="Linkage Group LG06"/>
</dbReference>
<dbReference type="AlphaFoldDB" id="A0A6A4LE26"/>
<gene>
    <name evidence="1" type="ORF">C3L33_10558</name>
</gene>
<evidence type="ECO:0000313" key="1">
    <source>
        <dbReference type="EMBL" id="KAE9457553.1"/>
    </source>
</evidence>